<name>A0A1Q8ZLX6_9HYPH</name>
<keyword evidence="3" id="KW-1185">Reference proteome</keyword>
<accession>A0A1Q8ZLX6</accession>
<keyword evidence="1" id="KW-1133">Transmembrane helix</keyword>
<comment type="caution">
    <text evidence="2">The sequence shown here is derived from an EMBL/GenBank/DDBJ whole genome shotgun (WGS) entry which is preliminary data.</text>
</comment>
<dbReference type="AlphaFoldDB" id="A0A1Q8ZLX6"/>
<feature type="transmembrane region" description="Helical" evidence="1">
    <location>
        <begin position="7"/>
        <end position="25"/>
    </location>
</feature>
<feature type="transmembrane region" description="Helical" evidence="1">
    <location>
        <begin position="45"/>
        <end position="62"/>
    </location>
</feature>
<dbReference type="EMBL" id="MKIM01000031">
    <property type="protein sequence ID" value="OLP42790.1"/>
    <property type="molecule type" value="Genomic_DNA"/>
</dbReference>
<organism evidence="2 3">
    <name type="scientific">Rhizobium oryziradicis</name>
    <dbReference type="NCBI Taxonomy" id="1867956"/>
    <lineage>
        <taxon>Bacteria</taxon>
        <taxon>Pseudomonadati</taxon>
        <taxon>Pseudomonadota</taxon>
        <taxon>Alphaproteobacteria</taxon>
        <taxon>Hyphomicrobiales</taxon>
        <taxon>Rhizobiaceae</taxon>
        <taxon>Rhizobium/Agrobacterium group</taxon>
        <taxon>Rhizobium</taxon>
    </lineage>
</organism>
<dbReference type="Proteomes" id="UP000186894">
    <property type="component" value="Unassembled WGS sequence"/>
</dbReference>
<gene>
    <name evidence="2" type="ORF">BJF95_01340</name>
</gene>
<protein>
    <submittedName>
        <fullName evidence="2">Uncharacterized protein</fullName>
    </submittedName>
</protein>
<evidence type="ECO:0000313" key="3">
    <source>
        <dbReference type="Proteomes" id="UP000186894"/>
    </source>
</evidence>
<evidence type="ECO:0000256" key="1">
    <source>
        <dbReference type="SAM" id="Phobius"/>
    </source>
</evidence>
<proteinExistence type="predicted"/>
<keyword evidence="1" id="KW-0472">Membrane</keyword>
<evidence type="ECO:0000313" key="2">
    <source>
        <dbReference type="EMBL" id="OLP42790.1"/>
    </source>
</evidence>
<dbReference type="STRING" id="1867956.BJF95_01340"/>
<reference evidence="2 3" key="1">
    <citation type="submission" date="2016-09" db="EMBL/GenBank/DDBJ databases">
        <title>Rhizobium oryziradicis sp. nov., isolated from the root of rice.</title>
        <authorList>
            <person name="Zhao J."/>
            <person name="Zhang X."/>
        </authorList>
    </citation>
    <scope>NUCLEOTIDE SEQUENCE [LARGE SCALE GENOMIC DNA]</scope>
    <source>
        <strain evidence="2 3">N19</strain>
    </source>
</reference>
<keyword evidence="1" id="KW-0812">Transmembrane</keyword>
<sequence length="72" mass="8029">MARAIGILGYVLLVSGFIFIVFGYGSVLYFEGFAKLQEVMSPFNVWNFISVCVTLAPGYLLIRLSEKLRSSD</sequence>